<dbReference type="AlphaFoldDB" id="A0ABD1MA24"/>
<proteinExistence type="predicted"/>
<accession>A0ABD1MA24</accession>
<name>A0ABD1MA24_9FABA</name>
<evidence type="ECO:0000313" key="1">
    <source>
        <dbReference type="EMBL" id="KAL2332651.1"/>
    </source>
</evidence>
<protein>
    <submittedName>
        <fullName evidence="1">Uncharacterized protein</fullName>
    </submittedName>
</protein>
<sequence>MKGHISLPTAVLLQTYAIENEKELFLVRVERVFVSLLFRIFCFDCSKRCQG</sequence>
<keyword evidence="2" id="KW-1185">Reference proteome</keyword>
<evidence type="ECO:0000313" key="2">
    <source>
        <dbReference type="Proteomes" id="UP001603857"/>
    </source>
</evidence>
<dbReference type="Proteomes" id="UP001603857">
    <property type="component" value="Unassembled WGS sequence"/>
</dbReference>
<reference evidence="1 2" key="1">
    <citation type="submission" date="2024-08" db="EMBL/GenBank/DDBJ databases">
        <title>Insights into the chromosomal genome structure of Flemingia macrophylla.</title>
        <authorList>
            <person name="Ding Y."/>
            <person name="Zhao Y."/>
            <person name="Bi W."/>
            <person name="Wu M."/>
            <person name="Zhao G."/>
            <person name="Gong Y."/>
            <person name="Li W."/>
            <person name="Zhang P."/>
        </authorList>
    </citation>
    <scope>NUCLEOTIDE SEQUENCE [LARGE SCALE GENOMIC DNA]</scope>
    <source>
        <strain evidence="1">DYQJB</strain>
        <tissue evidence="1">Leaf</tissue>
    </source>
</reference>
<gene>
    <name evidence="1" type="ORF">Fmac_013864</name>
</gene>
<comment type="caution">
    <text evidence="1">The sequence shown here is derived from an EMBL/GenBank/DDBJ whole genome shotgun (WGS) entry which is preliminary data.</text>
</comment>
<organism evidence="1 2">
    <name type="scientific">Flemingia macrophylla</name>
    <dbReference type="NCBI Taxonomy" id="520843"/>
    <lineage>
        <taxon>Eukaryota</taxon>
        <taxon>Viridiplantae</taxon>
        <taxon>Streptophyta</taxon>
        <taxon>Embryophyta</taxon>
        <taxon>Tracheophyta</taxon>
        <taxon>Spermatophyta</taxon>
        <taxon>Magnoliopsida</taxon>
        <taxon>eudicotyledons</taxon>
        <taxon>Gunneridae</taxon>
        <taxon>Pentapetalae</taxon>
        <taxon>rosids</taxon>
        <taxon>fabids</taxon>
        <taxon>Fabales</taxon>
        <taxon>Fabaceae</taxon>
        <taxon>Papilionoideae</taxon>
        <taxon>50 kb inversion clade</taxon>
        <taxon>NPAAA clade</taxon>
        <taxon>indigoferoid/millettioid clade</taxon>
        <taxon>Phaseoleae</taxon>
        <taxon>Flemingia</taxon>
    </lineage>
</organism>
<dbReference type="EMBL" id="JBGMDY010000005">
    <property type="protein sequence ID" value="KAL2332651.1"/>
    <property type="molecule type" value="Genomic_DNA"/>
</dbReference>